<dbReference type="Pfam" id="PF03480">
    <property type="entry name" value="DctP"/>
    <property type="match status" value="1"/>
</dbReference>
<dbReference type="GO" id="GO:0030246">
    <property type="term" value="F:carbohydrate binding"/>
    <property type="evidence" value="ECO:0007669"/>
    <property type="project" value="TreeGrafter"/>
</dbReference>
<dbReference type="GO" id="GO:0055085">
    <property type="term" value="P:transmembrane transport"/>
    <property type="evidence" value="ECO:0007669"/>
    <property type="project" value="InterPro"/>
</dbReference>
<dbReference type="EMBL" id="JENJ01000004">
    <property type="protein sequence ID" value="KGM98011.1"/>
    <property type="molecule type" value="Genomic_DNA"/>
</dbReference>
<dbReference type="InterPro" id="IPR018389">
    <property type="entry name" value="DctP_fam"/>
</dbReference>
<sequence>MYDSGKLGDERSVIEQVQFGGIDFARIDMFSINEFSKDISLFAIPYAIKNLKHMWDVMDSQVGVNIKKDLLKERFKCMCVYEPSSRCFYTCRHKIKSIKDLKGLKIRTQQSKSIVDVMDNIGIKSVFLGEDSIYDSIEEGLIDGAEDNVVMYYKSRNYEIAKFAMIDNHFRIPEMIIANKVTMSGLSKEDQELIEQAAKDSARLEQCLIRIQEKKAINYMLRRGVTIKNIDDKSKEEFIRNNKQYYENFDKKRINYILGRIKE</sequence>
<dbReference type="InterPro" id="IPR038404">
    <property type="entry name" value="TRAP_DctP_sf"/>
</dbReference>
<evidence type="ECO:0000313" key="2">
    <source>
        <dbReference type="EMBL" id="KGM98011.1"/>
    </source>
</evidence>
<evidence type="ECO:0000313" key="3">
    <source>
        <dbReference type="Proteomes" id="UP000030012"/>
    </source>
</evidence>
<evidence type="ECO:0000256" key="1">
    <source>
        <dbReference type="ARBA" id="ARBA00022729"/>
    </source>
</evidence>
<reference evidence="2 3" key="1">
    <citation type="submission" date="2014-01" db="EMBL/GenBank/DDBJ databases">
        <title>Plasmidome dynamics in the species complex Clostridium novyi sensu lato converts strains of independent lineages into distinctly different pathogens.</title>
        <authorList>
            <person name="Skarin H."/>
            <person name="Segerman B."/>
        </authorList>
    </citation>
    <scope>NUCLEOTIDE SEQUENCE [LARGE SCALE GENOMIC DNA]</scope>
    <source>
        <strain evidence="2 3">4552</strain>
    </source>
</reference>
<dbReference type="SUPFAM" id="SSF53850">
    <property type="entry name" value="Periplasmic binding protein-like II"/>
    <property type="match status" value="1"/>
</dbReference>
<organism evidence="2 3">
    <name type="scientific">Clostridium novyi A str. 4552</name>
    <dbReference type="NCBI Taxonomy" id="1444289"/>
    <lineage>
        <taxon>Bacteria</taxon>
        <taxon>Bacillati</taxon>
        <taxon>Bacillota</taxon>
        <taxon>Clostridia</taxon>
        <taxon>Eubacteriales</taxon>
        <taxon>Clostridiaceae</taxon>
        <taxon>Clostridium</taxon>
    </lineage>
</organism>
<dbReference type="PANTHER" id="PTHR33376:SF2">
    <property type="entry name" value="DICARBOXYLATE-BINDING PERIPLASMIC PROTEIN"/>
    <property type="match status" value="1"/>
</dbReference>
<protein>
    <submittedName>
        <fullName evidence="2">Uncharacterized protein</fullName>
    </submittedName>
</protein>
<accession>A0A0A0ICB8</accession>
<dbReference type="PANTHER" id="PTHR33376">
    <property type="match status" value="1"/>
</dbReference>
<gene>
    <name evidence="2" type="ORF">Z968_01425</name>
</gene>
<name>A0A0A0ICB8_CLONO</name>
<dbReference type="Proteomes" id="UP000030012">
    <property type="component" value="Unassembled WGS sequence"/>
</dbReference>
<dbReference type="NCBIfam" id="NF037995">
    <property type="entry name" value="TRAP_S1"/>
    <property type="match status" value="1"/>
</dbReference>
<proteinExistence type="predicted"/>
<keyword evidence="1" id="KW-0732">Signal</keyword>
<comment type="caution">
    <text evidence="2">The sequence shown here is derived from an EMBL/GenBank/DDBJ whole genome shotgun (WGS) entry which is preliminary data.</text>
</comment>
<dbReference type="AlphaFoldDB" id="A0A0A0ICB8"/>
<dbReference type="Gene3D" id="3.40.190.170">
    <property type="entry name" value="Bacterial extracellular solute-binding protein, family 7"/>
    <property type="match status" value="1"/>
</dbReference>